<dbReference type="GO" id="GO:0005886">
    <property type="term" value="C:plasma membrane"/>
    <property type="evidence" value="ECO:0007669"/>
    <property type="project" value="UniProtKB-SubCell"/>
</dbReference>
<organism evidence="10 12">
    <name type="scientific">Listeria weihenstephanensis</name>
    <dbReference type="NCBI Taxonomy" id="1006155"/>
    <lineage>
        <taxon>Bacteria</taxon>
        <taxon>Bacillati</taxon>
        <taxon>Bacillota</taxon>
        <taxon>Bacilli</taxon>
        <taxon>Bacillales</taxon>
        <taxon>Listeriaceae</taxon>
        <taxon>Listeria</taxon>
    </lineage>
</organism>
<dbReference type="AlphaFoldDB" id="A0A1S7FTF1"/>
<keyword evidence="12" id="KW-1185">Reference proteome</keyword>
<dbReference type="PANTHER" id="PTHR37820:SF1">
    <property type="entry name" value="CELL DIVISION PROTEIN FTSQ"/>
    <property type="match status" value="1"/>
</dbReference>
<dbReference type="InterPro" id="IPR034746">
    <property type="entry name" value="POTRA"/>
</dbReference>
<evidence type="ECO:0000256" key="2">
    <source>
        <dbReference type="ARBA" id="ARBA00022475"/>
    </source>
</evidence>
<dbReference type="Gene3D" id="3.10.20.310">
    <property type="entry name" value="membrane protein fhac"/>
    <property type="match status" value="1"/>
</dbReference>
<evidence type="ECO:0000256" key="3">
    <source>
        <dbReference type="ARBA" id="ARBA00022618"/>
    </source>
</evidence>
<feature type="transmembrane region" description="Helical" evidence="8">
    <location>
        <begin position="24"/>
        <end position="46"/>
    </location>
</feature>
<dbReference type="PROSITE" id="PS51779">
    <property type="entry name" value="POTRA"/>
    <property type="match status" value="1"/>
</dbReference>
<keyword evidence="3 8" id="KW-0132">Cell division</keyword>
<sequence length="263" mass="29769">MANKKIVSIESRIPELKKYRKKKLIRHMSILISVFLVLILITLYFLSPISKVQRVYVDGNHQVDEETILKEGDLALGTFVFGFNKSKSATSLEENPLIKKATIHLEGFNTLRVNITENQTIGYQEKDGQYFDILETGKLLTTQPKQFPIGNNPLFSGFKNGAVLKDMVSQLKQLPEGVLLSISEVHFAPTKSDDEHIRLYMNDGNEVSATIATFAEKMAHYPSIVAQLKEDQKGIIDLEIGSYFRTYLKDKEEQAALNKKKDS</sequence>
<evidence type="ECO:0000256" key="7">
    <source>
        <dbReference type="ARBA" id="ARBA00023306"/>
    </source>
</evidence>
<keyword evidence="6 8" id="KW-0472">Membrane</keyword>
<reference evidence="10" key="2">
    <citation type="submission" date="2015-03" db="EMBL/GenBank/DDBJ databases">
        <authorList>
            <person name="Murphy D."/>
        </authorList>
    </citation>
    <scope>NUCLEOTIDE SEQUENCE [LARGE SCALE GENOMIC DNA]</scope>
    <source>
        <strain evidence="10">WS 4560</strain>
    </source>
</reference>
<dbReference type="GO" id="GO:0032153">
    <property type="term" value="C:cell division site"/>
    <property type="evidence" value="ECO:0007669"/>
    <property type="project" value="UniProtKB-UniRule"/>
</dbReference>
<evidence type="ECO:0000256" key="6">
    <source>
        <dbReference type="ARBA" id="ARBA00023136"/>
    </source>
</evidence>
<dbReference type="PANTHER" id="PTHR37820">
    <property type="entry name" value="CELL DIVISION PROTEIN DIVIB"/>
    <property type="match status" value="1"/>
</dbReference>
<dbReference type="InterPro" id="IPR005548">
    <property type="entry name" value="Cell_div_FtsQ/DivIB_C"/>
</dbReference>
<dbReference type="EMBL" id="JAARRL010000003">
    <property type="protein sequence ID" value="MBC1499536.1"/>
    <property type="molecule type" value="Genomic_DNA"/>
</dbReference>
<dbReference type="InterPro" id="IPR050487">
    <property type="entry name" value="FtsQ_DivIB"/>
</dbReference>
<dbReference type="GO" id="GO:0043093">
    <property type="term" value="P:FtsZ-dependent cytokinesis"/>
    <property type="evidence" value="ECO:0007669"/>
    <property type="project" value="UniProtKB-UniRule"/>
</dbReference>
<dbReference type="Pfam" id="PF03799">
    <property type="entry name" value="FtsQ_DivIB_C"/>
    <property type="match status" value="1"/>
</dbReference>
<dbReference type="RefSeq" id="WP_118907486.1">
    <property type="nucleotide sequence ID" value="NZ_CP011102.1"/>
</dbReference>
<protein>
    <recommendedName>
        <fullName evidence="8">Cell division protein DivIB</fullName>
    </recommendedName>
</protein>
<evidence type="ECO:0000313" key="10">
    <source>
        <dbReference type="EMBL" id="AQY50714.1"/>
    </source>
</evidence>
<reference evidence="12" key="1">
    <citation type="submission" date="2015-03" db="EMBL/GenBank/DDBJ databases">
        <authorList>
            <person name="Ferrari E."/>
            <person name="Walter M.C."/>
            <person name="Huptas C."/>
            <person name="Scherer S."/>
            <person name="Mueller-Herbst S."/>
        </authorList>
    </citation>
    <scope>NUCLEOTIDE SEQUENCE [LARGE SCALE GENOMIC DNA]</scope>
    <source>
        <strain evidence="12">LWP01</strain>
    </source>
</reference>
<comment type="similarity">
    <text evidence="8">Belongs to the FtsQ/DivIB family. DivIB subfamily.</text>
</comment>
<evidence type="ECO:0000313" key="13">
    <source>
        <dbReference type="Proteomes" id="UP000564536"/>
    </source>
</evidence>
<dbReference type="Proteomes" id="UP000223060">
    <property type="component" value="Chromosome"/>
</dbReference>
<dbReference type="Pfam" id="PF08478">
    <property type="entry name" value="POTRA_1"/>
    <property type="match status" value="1"/>
</dbReference>
<evidence type="ECO:0000259" key="9">
    <source>
        <dbReference type="PROSITE" id="PS51779"/>
    </source>
</evidence>
<proteinExistence type="inferred from homology"/>
<dbReference type="HAMAP" id="MF_00912">
    <property type="entry name" value="DivIB"/>
    <property type="match status" value="1"/>
</dbReference>
<dbReference type="EMBL" id="CP011102">
    <property type="protein sequence ID" value="AQY50714.1"/>
    <property type="molecule type" value="Genomic_DNA"/>
</dbReference>
<dbReference type="Proteomes" id="UP000564536">
    <property type="component" value="Unassembled WGS sequence"/>
</dbReference>
<accession>A0A1S7FTF1</accession>
<gene>
    <name evidence="8" type="primary">divIB</name>
    <name evidence="11" type="ORF">HB943_02895</name>
    <name evidence="10" type="ORF">UE46_06490</name>
</gene>
<evidence type="ECO:0000313" key="12">
    <source>
        <dbReference type="Proteomes" id="UP000223060"/>
    </source>
</evidence>
<evidence type="ECO:0000256" key="1">
    <source>
        <dbReference type="ARBA" id="ARBA00004370"/>
    </source>
</evidence>
<dbReference type="InterPro" id="IPR026580">
    <property type="entry name" value="DivIB"/>
</dbReference>
<evidence type="ECO:0000256" key="4">
    <source>
        <dbReference type="ARBA" id="ARBA00022692"/>
    </source>
</evidence>
<comment type="subcellular location">
    <subcellularLocation>
        <location evidence="8">Cell membrane</location>
        <topology evidence="8">Single-pass type II membrane protein</topology>
    </subcellularLocation>
    <subcellularLocation>
        <location evidence="1">Membrane</location>
    </subcellularLocation>
    <text evidence="8">Localizes to the division septum.</text>
</comment>
<evidence type="ECO:0000313" key="11">
    <source>
        <dbReference type="EMBL" id="MBC1499536.1"/>
    </source>
</evidence>
<name>A0A1S7FTF1_9LIST</name>
<keyword evidence="2 8" id="KW-1003">Cell membrane</keyword>
<evidence type="ECO:0000256" key="8">
    <source>
        <dbReference type="HAMAP-Rule" id="MF_00912"/>
    </source>
</evidence>
<dbReference type="Gene3D" id="3.40.50.10960">
    <property type="match status" value="1"/>
</dbReference>
<reference evidence="11 13" key="3">
    <citation type="submission" date="2020-03" db="EMBL/GenBank/DDBJ databases">
        <title>Soil Listeria distribution.</title>
        <authorList>
            <person name="Liao J."/>
            <person name="Wiedmann M."/>
        </authorList>
    </citation>
    <scope>NUCLEOTIDE SEQUENCE [LARGE SCALE GENOMIC DNA]</scope>
    <source>
        <strain evidence="11 13">FSL L7-1523</strain>
    </source>
</reference>
<dbReference type="InterPro" id="IPR013685">
    <property type="entry name" value="POTRA_FtsQ_type"/>
</dbReference>
<feature type="domain" description="POTRA" evidence="9">
    <location>
        <begin position="50"/>
        <end position="118"/>
    </location>
</feature>
<comment type="function">
    <text evidence="8">Cell division protein that may be involved in stabilizing or promoting the assembly of the division complex.</text>
</comment>
<keyword evidence="5 8" id="KW-1133">Transmembrane helix</keyword>
<keyword evidence="7 8" id="KW-0131">Cell cycle</keyword>
<keyword evidence="4 8" id="KW-0812">Transmembrane</keyword>
<evidence type="ECO:0000256" key="5">
    <source>
        <dbReference type="ARBA" id="ARBA00022989"/>
    </source>
</evidence>
<dbReference type="KEGG" id="lwi:UE46_06490"/>